<accession>A0A2N9L3U2</accession>
<reference evidence="2" key="1">
    <citation type="submission" date="2018-02" db="EMBL/GenBank/DDBJ databases">
        <authorList>
            <person name="Hausmann B."/>
        </authorList>
    </citation>
    <scope>NUCLEOTIDE SEQUENCE [LARGE SCALE GENOMIC DNA]</scope>
    <source>
        <strain evidence="2">Peat soil MAG SbA5</strain>
    </source>
</reference>
<organism evidence="1 2">
    <name type="scientific">Candidatus Sulfuritelmatomonas gaucii</name>
    <dbReference type="NCBI Taxonomy" id="2043161"/>
    <lineage>
        <taxon>Bacteria</taxon>
        <taxon>Pseudomonadati</taxon>
        <taxon>Acidobacteriota</taxon>
        <taxon>Terriglobia</taxon>
        <taxon>Terriglobales</taxon>
        <taxon>Acidobacteriaceae</taxon>
        <taxon>Candidatus Sulfuritelmatomonas</taxon>
    </lineage>
</organism>
<sequence>MPSLGRRYNAYTAAILAGFKSPPPVIRNTRPEMIPGRAALLGNGFCCAVAIIKNPNSKTDATALIVCIEASLLLSLILRFQVQTFSTSYAGVVPCGS</sequence>
<dbReference type="Proteomes" id="UP000239735">
    <property type="component" value="Unassembled WGS sequence"/>
</dbReference>
<proteinExistence type="predicted"/>
<evidence type="ECO:0000313" key="2">
    <source>
        <dbReference type="Proteomes" id="UP000239735"/>
    </source>
</evidence>
<dbReference type="EMBL" id="OKRB01000024">
    <property type="protein sequence ID" value="SPE17997.1"/>
    <property type="molecule type" value="Genomic_DNA"/>
</dbReference>
<gene>
    <name evidence="1" type="ORF">SBA5_120073</name>
</gene>
<name>A0A2N9L3U2_9BACT</name>
<evidence type="ECO:0000313" key="1">
    <source>
        <dbReference type="EMBL" id="SPE17997.1"/>
    </source>
</evidence>
<protein>
    <submittedName>
        <fullName evidence="1">Uncharacterized protein</fullName>
    </submittedName>
</protein>
<dbReference type="AlphaFoldDB" id="A0A2N9L3U2"/>